<sequence>MSPRTSYLLNYHDNICIANLYRLHVLYGDANGRQERSSSQPTLKSWNKVGGLSTAASQFATEVRDGAAWLKARIRAAGRG</sequence>
<evidence type="ECO:0000313" key="2">
    <source>
        <dbReference type="Proteomes" id="UP000324222"/>
    </source>
</evidence>
<comment type="caution">
    <text evidence="1">The sequence shown here is derived from an EMBL/GenBank/DDBJ whole genome shotgun (WGS) entry which is preliminary data.</text>
</comment>
<dbReference type="Proteomes" id="UP000324222">
    <property type="component" value="Unassembled WGS sequence"/>
</dbReference>
<gene>
    <name evidence="1" type="ORF">E2C01_028237</name>
</gene>
<keyword evidence="2" id="KW-1185">Reference proteome</keyword>
<dbReference type="EMBL" id="VSRR010003140">
    <property type="protein sequence ID" value="MPC34834.1"/>
    <property type="molecule type" value="Genomic_DNA"/>
</dbReference>
<name>A0A5B7ER31_PORTR</name>
<dbReference type="AlphaFoldDB" id="A0A5B7ER31"/>
<accession>A0A5B7ER31</accession>
<organism evidence="1 2">
    <name type="scientific">Portunus trituberculatus</name>
    <name type="common">Swimming crab</name>
    <name type="synonym">Neptunus trituberculatus</name>
    <dbReference type="NCBI Taxonomy" id="210409"/>
    <lineage>
        <taxon>Eukaryota</taxon>
        <taxon>Metazoa</taxon>
        <taxon>Ecdysozoa</taxon>
        <taxon>Arthropoda</taxon>
        <taxon>Crustacea</taxon>
        <taxon>Multicrustacea</taxon>
        <taxon>Malacostraca</taxon>
        <taxon>Eumalacostraca</taxon>
        <taxon>Eucarida</taxon>
        <taxon>Decapoda</taxon>
        <taxon>Pleocyemata</taxon>
        <taxon>Brachyura</taxon>
        <taxon>Eubrachyura</taxon>
        <taxon>Portunoidea</taxon>
        <taxon>Portunidae</taxon>
        <taxon>Portuninae</taxon>
        <taxon>Portunus</taxon>
    </lineage>
</organism>
<proteinExistence type="predicted"/>
<evidence type="ECO:0000313" key="1">
    <source>
        <dbReference type="EMBL" id="MPC34834.1"/>
    </source>
</evidence>
<reference evidence="1 2" key="1">
    <citation type="submission" date="2019-05" db="EMBL/GenBank/DDBJ databases">
        <title>Another draft genome of Portunus trituberculatus and its Hox gene families provides insights of decapod evolution.</title>
        <authorList>
            <person name="Jeong J.-H."/>
            <person name="Song I."/>
            <person name="Kim S."/>
            <person name="Choi T."/>
            <person name="Kim D."/>
            <person name="Ryu S."/>
            <person name="Kim W."/>
        </authorList>
    </citation>
    <scope>NUCLEOTIDE SEQUENCE [LARGE SCALE GENOMIC DNA]</scope>
    <source>
        <tissue evidence="1">Muscle</tissue>
    </source>
</reference>
<protein>
    <submittedName>
        <fullName evidence="1">Uncharacterized protein</fullName>
    </submittedName>
</protein>